<dbReference type="Gene3D" id="3.10.129.10">
    <property type="entry name" value="Hotdog Thioesterase"/>
    <property type="match status" value="1"/>
</dbReference>
<name>A0A1J7CJ58_FLAJO</name>
<reference evidence="2 3" key="1">
    <citation type="submission" date="2016-10" db="EMBL/GenBank/DDBJ databases">
        <title>Draft Genome Sequence of Rhizobacteria Flavobacterium johnsoniae CI04.</title>
        <authorList>
            <person name="Bravo J.I."/>
            <person name="Lozano G.L."/>
            <person name="Handelsman J."/>
        </authorList>
    </citation>
    <scope>NUCLEOTIDE SEQUENCE [LARGE SCALE GENOMIC DNA]</scope>
    <source>
        <strain evidence="2 3">CI04</strain>
    </source>
</reference>
<dbReference type="PANTHER" id="PTHR30272:SF1">
    <property type="entry name" value="3-HYDROXYACYL-[ACYL-CARRIER-PROTEIN] DEHYDRATASE"/>
    <property type="match status" value="1"/>
</dbReference>
<dbReference type="InterPro" id="IPR029069">
    <property type="entry name" value="HotDog_dom_sf"/>
</dbReference>
<dbReference type="OrthoDB" id="9772788at2"/>
<dbReference type="Pfam" id="PF07977">
    <property type="entry name" value="FabA"/>
    <property type="match status" value="1"/>
</dbReference>
<keyword evidence="1" id="KW-0456">Lyase</keyword>
<proteinExistence type="predicted"/>
<evidence type="ECO:0000313" key="3">
    <source>
        <dbReference type="Proteomes" id="UP000182826"/>
    </source>
</evidence>
<dbReference type="AlphaFoldDB" id="A0A1J7CJ58"/>
<gene>
    <name evidence="2" type="ORF">BKM63_22695</name>
</gene>
<organism evidence="2 3">
    <name type="scientific">Flavobacterium johnsoniae</name>
    <name type="common">Cytophaga johnsonae</name>
    <dbReference type="NCBI Taxonomy" id="986"/>
    <lineage>
        <taxon>Bacteria</taxon>
        <taxon>Pseudomonadati</taxon>
        <taxon>Bacteroidota</taxon>
        <taxon>Flavobacteriia</taxon>
        <taxon>Flavobacteriales</taxon>
        <taxon>Flavobacteriaceae</taxon>
        <taxon>Flavobacterium</taxon>
    </lineage>
</organism>
<dbReference type="RefSeq" id="WP_071638868.1">
    <property type="nucleotide sequence ID" value="NZ_MLFK01000013.1"/>
</dbReference>
<comment type="caution">
    <text evidence="2">The sequence shown here is derived from an EMBL/GenBank/DDBJ whole genome shotgun (WGS) entry which is preliminary data.</text>
</comment>
<accession>A0A1J7CJ58</accession>
<keyword evidence="3" id="KW-1185">Reference proteome</keyword>
<evidence type="ECO:0000313" key="2">
    <source>
        <dbReference type="EMBL" id="OIV39674.1"/>
    </source>
</evidence>
<dbReference type="InterPro" id="IPR013114">
    <property type="entry name" value="FabA_FabZ"/>
</dbReference>
<evidence type="ECO:0000256" key="1">
    <source>
        <dbReference type="ARBA" id="ARBA00023239"/>
    </source>
</evidence>
<dbReference type="Proteomes" id="UP000182826">
    <property type="component" value="Unassembled WGS sequence"/>
</dbReference>
<dbReference type="CDD" id="cd01288">
    <property type="entry name" value="FabZ"/>
    <property type="match status" value="1"/>
</dbReference>
<sequence>MAKNIENLIPHRAPFLFVDEVLSYTKEEIIGIKTFTEKDHWLQGSFPELDIIPGTILIEAMAQCGGAGVKLLGVTDGIFGLVSIENAEFYNGAKFGDQVKFVIENIRLSEKIIKQQGTAYIDDKVIMKAGWMCVKIA</sequence>
<dbReference type="EMBL" id="MLFK01000013">
    <property type="protein sequence ID" value="OIV39674.1"/>
    <property type="molecule type" value="Genomic_DNA"/>
</dbReference>
<protein>
    <submittedName>
        <fullName evidence="2">Beta-hydroxyacyl-ACP dehydratase</fullName>
    </submittedName>
</protein>
<dbReference type="GO" id="GO:0016829">
    <property type="term" value="F:lyase activity"/>
    <property type="evidence" value="ECO:0007669"/>
    <property type="project" value="UniProtKB-KW"/>
</dbReference>
<dbReference type="SUPFAM" id="SSF54637">
    <property type="entry name" value="Thioesterase/thiol ester dehydrase-isomerase"/>
    <property type="match status" value="1"/>
</dbReference>
<dbReference type="PANTHER" id="PTHR30272">
    <property type="entry name" value="3-HYDROXYACYL-[ACYL-CARRIER-PROTEIN] DEHYDRATASE"/>
    <property type="match status" value="1"/>
</dbReference>